<keyword evidence="2" id="KW-1133">Transmembrane helix</keyword>
<feature type="region of interest" description="Disordered" evidence="1">
    <location>
        <begin position="499"/>
        <end position="521"/>
    </location>
</feature>
<evidence type="ECO:0000256" key="2">
    <source>
        <dbReference type="SAM" id="Phobius"/>
    </source>
</evidence>
<feature type="transmembrane region" description="Helical" evidence="2">
    <location>
        <begin position="300"/>
        <end position="322"/>
    </location>
</feature>
<keyword evidence="4" id="KW-1185">Reference proteome</keyword>
<dbReference type="EMBL" id="JARBHB010000006">
    <property type="protein sequence ID" value="KAJ8880852.1"/>
    <property type="molecule type" value="Genomic_DNA"/>
</dbReference>
<dbReference type="Proteomes" id="UP001159363">
    <property type="component" value="Chromosome 5"/>
</dbReference>
<accession>A0ABQ9H990</accession>
<reference evidence="3 4" key="1">
    <citation type="submission" date="2023-02" db="EMBL/GenBank/DDBJ databases">
        <title>LHISI_Scaffold_Assembly.</title>
        <authorList>
            <person name="Stuart O.P."/>
            <person name="Cleave R."/>
            <person name="Magrath M.J.L."/>
            <person name="Mikheyev A.S."/>
        </authorList>
    </citation>
    <scope>NUCLEOTIDE SEQUENCE [LARGE SCALE GENOMIC DNA]</scope>
    <source>
        <strain evidence="3">Daus_M_001</strain>
        <tissue evidence="3">Leg muscle</tissue>
    </source>
</reference>
<feature type="transmembrane region" description="Helical" evidence="2">
    <location>
        <begin position="6"/>
        <end position="24"/>
    </location>
</feature>
<feature type="region of interest" description="Disordered" evidence="1">
    <location>
        <begin position="132"/>
        <end position="188"/>
    </location>
</feature>
<keyword evidence="2" id="KW-0812">Transmembrane</keyword>
<feature type="compositionally biased region" description="Low complexity" evidence="1">
    <location>
        <begin position="508"/>
        <end position="521"/>
    </location>
</feature>
<name>A0ABQ9H990_9NEOP</name>
<comment type="caution">
    <text evidence="3">The sequence shown here is derived from an EMBL/GenBank/DDBJ whole genome shotgun (WGS) entry which is preliminary data.</text>
</comment>
<keyword evidence="2" id="KW-0472">Membrane</keyword>
<protein>
    <submittedName>
        <fullName evidence="3">Uncharacterized protein</fullName>
    </submittedName>
</protein>
<sequence length="779" mass="85759">MGILPMSQFPVHIFLLVCCAYVIYLRSLPMHNQQCPQTHPPERAVLMEEVVNPRTRRLEGKSIRCSLVVLLLRGRYNGTVHLIHSATSDRASKHCSQHITAQSSGRQRRSNIDTPLTPLLTCYISVKSLDSQRPGRAYPAPPSPRRPSQLIPSSDTDQDGPTLSPSPKPTSQLIYLPDSDQDGPTLLPSPYPPSKFTLSINLTLFCQEFALLTLLTLYLCFTQFACRSLSPYLPHPPSRLSFSTTSIPYATLAPSKSGGEECEDIEKIAIDFTAKTVFIIVSIAIHFFSRHISFFTANTAFIIVFIALLFFRTVITSFFVSIDLRHEQNNENVPLVTTTQDSSFLCKTRTKLSEAATHFQERGQYQHFLRRQKPTGNFSTGRVHVVCSKLCPYHRLYSGCGGSIHQTHVVSIAYAVDAVDEALCALCTRKLTNEVAGREIESVWRSQVAEGKDAAAGVAVGVDHLHAAARLHPAAGRLLPRNEPHGVCAADATRALRREAGRDRRSGRPQPQAAAADGGQVAARRHLRLKLQRARAERLGFAALQLHRLPHTGTYIPRSTQASVHMYTGCSETHPKYYGTVDSMSKFTYEKLADMHWVYDAAGCSGLRVPGVHACSRSWLTVTDYPTRSSPSRLDSARVTPYQATQIIPPCSTSLPLATSSRGQPATEILELHSVHTSSPLLPCCTRITTVQPVAYATIMAITCALRGRGDEVVRLLTSHLGELGTIPGGVARKFWHGEIVPTMPLVSEFSRGSLASPITPFRGCSILTSIHPHQIKIT</sequence>
<evidence type="ECO:0000256" key="1">
    <source>
        <dbReference type="SAM" id="MobiDB-lite"/>
    </source>
</evidence>
<organism evidence="3 4">
    <name type="scientific">Dryococelus australis</name>
    <dbReference type="NCBI Taxonomy" id="614101"/>
    <lineage>
        <taxon>Eukaryota</taxon>
        <taxon>Metazoa</taxon>
        <taxon>Ecdysozoa</taxon>
        <taxon>Arthropoda</taxon>
        <taxon>Hexapoda</taxon>
        <taxon>Insecta</taxon>
        <taxon>Pterygota</taxon>
        <taxon>Neoptera</taxon>
        <taxon>Polyneoptera</taxon>
        <taxon>Phasmatodea</taxon>
        <taxon>Verophasmatodea</taxon>
        <taxon>Anareolatae</taxon>
        <taxon>Phasmatidae</taxon>
        <taxon>Eurycanthinae</taxon>
        <taxon>Dryococelus</taxon>
    </lineage>
</organism>
<gene>
    <name evidence="3" type="ORF">PR048_017324</name>
</gene>
<proteinExistence type="predicted"/>
<evidence type="ECO:0000313" key="3">
    <source>
        <dbReference type="EMBL" id="KAJ8880852.1"/>
    </source>
</evidence>
<feature type="region of interest" description="Disordered" evidence="1">
    <location>
        <begin position="93"/>
        <end position="113"/>
    </location>
</feature>
<evidence type="ECO:0000313" key="4">
    <source>
        <dbReference type="Proteomes" id="UP001159363"/>
    </source>
</evidence>
<feature type="compositionally biased region" description="Polar residues" evidence="1">
    <location>
        <begin position="150"/>
        <end position="173"/>
    </location>
</feature>